<dbReference type="EMBL" id="JAINUG010000438">
    <property type="protein sequence ID" value="KAJ8371673.1"/>
    <property type="molecule type" value="Genomic_DNA"/>
</dbReference>
<evidence type="ECO:0000313" key="3">
    <source>
        <dbReference type="Proteomes" id="UP001221898"/>
    </source>
</evidence>
<keyword evidence="3" id="KW-1185">Reference proteome</keyword>
<comment type="caution">
    <text evidence="2">The sequence shown here is derived from an EMBL/GenBank/DDBJ whole genome shotgun (WGS) entry which is preliminary data.</text>
</comment>
<evidence type="ECO:0000256" key="1">
    <source>
        <dbReference type="SAM" id="MobiDB-lite"/>
    </source>
</evidence>
<feature type="region of interest" description="Disordered" evidence="1">
    <location>
        <begin position="18"/>
        <end position="52"/>
    </location>
</feature>
<reference evidence="2" key="1">
    <citation type="journal article" date="2023" name="Science">
        <title>Genome structures resolve the early diversification of teleost fishes.</title>
        <authorList>
            <person name="Parey E."/>
            <person name="Louis A."/>
            <person name="Montfort J."/>
            <person name="Bouchez O."/>
            <person name="Roques C."/>
            <person name="Iampietro C."/>
            <person name="Lluch J."/>
            <person name="Castinel A."/>
            <person name="Donnadieu C."/>
            <person name="Desvignes T."/>
            <person name="Floi Bucao C."/>
            <person name="Jouanno E."/>
            <person name="Wen M."/>
            <person name="Mejri S."/>
            <person name="Dirks R."/>
            <person name="Jansen H."/>
            <person name="Henkel C."/>
            <person name="Chen W.J."/>
            <person name="Zahm M."/>
            <person name="Cabau C."/>
            <person name="Klopp C."/>
            <person name="Thompson A.W."/>
            <person name="Robinson-Rechavi M."/>
            <person name="Braasch I."/>
            <person name="Lecointre G."/>
            <person name="Bobe J."/>
            <person name="Postlethwait J.H."/>
            <person name="Berthelot C."/>
            <person name="Roest Crollius H."/>
            <person name="Guiguen Y."/>
        </authorList>
    </citation>
    <scope>NUCLEOTIDE SEQUENCE</scope>
    <source>
        <strain evidence="2">NC1722</strain>
    </source>
</reference>
<proteinExistence type="predicted"/>
<gene>
    <name evidence="2" type="ORF">AAFF_G00303490</name>
</gene>
<dbReference type="Proteomes" id="UP001221898">
    <property type="component" value="Unassembled WGS sequence"/>
</dbReference>
<organism evidence="2 3">
    <name type="scientific">Aldrovandia affinis</name>
    <dbReference type="NCBI Taxonomy" id="143900"/>
    <lineage>
        <taxon>Eukaryota</taxon>
        <taxon>Metazoa</taxon>
        <taxon>Chordata</taxon>
        <taxon>Craniata</taxon>
        <taxon>Vertebrata</taxon>
        <taxon>Euteleostomi</taxon>
        <taxon>Actinopterygii</taxon>
        <taxon>Neopterygii</taxon>
        <taxon>Teleostei</taxon>
        <taxon>Notacanthiformes</taxon>
        <taxon>Halosauridae</taxon>
        <taxon>Aldrovandia</taxon>
    </lineage>
</organism>
<feature type="compositionally biased region" description="Basic and acidic residues" evidence="1">
    <location>
        <begin position="26"/>
        <end position="49"/>
    </location>
</feature>
<dbReference type="AlphaFoldDB" id="A0AAD7W0Y7"/>
<protein>
    <submittedName>
        <fullName evidence="2">Uncharacterized protein</fullName>
    </submittedName>
</protein>
<sequence length="93" mass="9924">MRPECAIIRAALIRFGSLNGPTSADARARDRVSDRLSRSRAEGDSKRAVVTETRVASGQQKGVISPAALANEAALLVRLISEQPCQALPNNIL</sequence>
<name>A0AAD7W0Y7_9TELE</name>
<evidence type="ECO:0000313" key="2">
    <source>
        <dbReference type="EMBL" id="KAJ8371673.1"/>
    </source>
</evidence>
<accession>A0AAD7W0Y7</accession>